<evidence type="ECO:0000313" key="3">
    <source>
        <dbReference type="Proteomes" id="UP001634393"/>
    </source>
</evidence>
<protein>
    <submittedName>
        <fullName evidence="2">Uncharacterized protein</fullName>
    </submittedName>
</protein>
<proteinExistence type="predicted"/>
<dbReference type="InterPro" id="IPR027417">
    <property type="entry name" value="P-loop_NTPase"/>
</dbReference>
<dbReference type="EMBL" id="JBJXBP010000008">
    <property type="protein sequence ID" value="KAL3814221.1"/>
    <property type="molecule type" value="Genomic_DNA"/>
</dbReference>
<evidence type="ECO:0000256" key="1">
    <source>
        <dbReference type="SAM" id="MobiDB-lite"/>
    </source>
</evidence>
<feature type="region of interest" description="Disordered" evidence="1">
    <location>
        <begin position="186"/>
        <end position="248"/>
    </location>
</feature>
<comment type="caution">
    <text evidence="2">The sequence shown here is derived from an EMBL/GenBank/DDBJ whole genome shotgun (WGS) entry which is preliminary data.</text>
</comment>
<sequence>MSKEGLQQVIQQEQVDSEKGNLLSTEDLRDLFTFNGSISSEIHEKMCCNRCKQGEMILDSRVESDYTNVGCQPDDEDIGGFAGIAGCLNNLKSYEKQVGTPKEEDLASWGHHHFPSSVPDCIFQASAGNEVSFVFTNQVDGKLVPVESTRRTETEEVDQPKTKTNFRSALSKPSLLSYKNQATLLSNSPSKDSIGSSFNLKPLQKPRSKLMRTSEGKTHSKLSPSISPGNQIPSNRIPPSCIYDDDFA</sequence>
<feature type="compositionally biased region" description="Polar residues" evidence="1">
    <location>
        <begin position="186"/>
        <end position="199"/>
    </location>
</feature>
<dbReference type="Proteomes" id="UP001634393">
    <property type="component" value="Unassembled WGS sequence"/>
</dbReference>
<evidence type="ECO:0000313" key="2">
    <source>
        <dbReference type="EMBL" id="KAL3814221.1"/>
    </source>
</evidence>
<feature type="compositionally biased region" description="Polar residues" evidence="1">
    <location>
        <begin position="221"/>
        <end position="234"/>
    </location>
</feature>
<dbReference type="Gene3D" id="3.40.50.300">
    <property type="entry name" value="P-loop containing nucleotide triphosphate hydrolases"/>
    <property type="match status" value="1"/>
</dbReference>
<name>A0ABD3RQM9_9LAMI</name>
<dbReference type="Gene3D" id="1.20.120.850">
    <property type="entry name" value="SWI2/SNF2 ATPases, N-terminal domain"/>
    <property type="match status" value="1"/>
</dbReference>
<keyword evidence="3" id="KW-1185">Reference proteome</keyword>
<dbReference type="AlphaFoldDB" id="A0ABD3RQM9"/>
<gene>
    <name evidence="2" type="ORF">ACJIZ3_015489</name>
</gene>
<organism evidence="2 3">
    <name type="scientific">Penstemon smallii</name>
    <dbReference type="NCBI Taxonomy" id="265156"/>
    <lineage>
        <taxon>Eukaryota</taxon>
        <taxon>Viridiplantae</taxon>
        <taxon>Streptophyta</taxon>
        <taxon>Embryophyta</taxon>
        <taxon>Tracheophyta</taxon>
        <taxon>Spermatophyta</taxon>
        <taxon>Magnoliopsida</taxon>
        <taxon>eudicotyledons</taxon>
        <taxon>Gunneridae</taxon>
        <taxon>Pentapetalae</taxon>
        <taxon>asterids</taxon>
        <taxon>lamiids</taxon>
        <taxon>Lamiales</taxon>
        <taxon>Plantaginaceae</taxon>
        <taxon>Cheloneae</taxon>
        <taxon>Penstemon</taxon>
    </lineage>
</organism>
<reference evidence="2 3" key="1">
    <citation type="submission" date="2024-12" db="EMBL/GenBank/DDBJ databases">
        <title>The unique morphological basis and parallel evolutionary history of personate flowers in Penstemon.</title>
        <authorList>
            <person name="Depatie T.H."/>
            <person name="Wessinger C.A."/>
        </authorList>
    </citation>
    <scope>NUCLEOTIDE SEQUENCE [LARGE SCALE GENOMIC DNA]</scope>
    <source>
        <strain evidence="2">WTNN_2</strain>
        <tissue evidence="2">Leaf</tissue>
    </source>
</reference>
<accession>A0ABD3RQM9</accession>